<protein>
    <recommendedName>
        <fullName evidence="3">Nucleotidyltransferase</fullName>
    </recommendedName>
</protein>
<dbReference type="InterPro" id="IPR014942">
    <property type="entry name" value="AbiEii"/>
</dbReference>
<keyword evidence="1" id="KW-0614">Plasmid</keyword>
<dbReference type="Gene3D" id="3.10.450.620">
    <property type="entry name" value="JHP933, nucleotidyltransferase-like core domain"/>
    <property type="match status" value="1"/>
</dbReference>
<dbReference type="Pfam" id="PF08843">
    <property type="entry name" value="AbiEii"/>
    <property type="match status" value="1"/>
</dbReference>
<dbReference type="RefSeq" id="WP_088859067.1">
    <property type="nucleotide sequence ID" value="NZ_CP014863.1"/>
</dbReference>
<proteinExistence type="predicted"/>
<geneLocation type="plasmid" evidence="2"/>
<name>A0A2Z2MPJ7_THEPR</name>
<evidence type="ECO:0008006" key="3">
    <source>
        <dbReference type="Google" id="ProtNLM"/>
    </source>
</evidence>
<sequence length="338" mass="39941">MEGNSLLMEIRRNERRGFARFVSRKTGIKSIDLVEWDYIIHTILKELERDPQFKENYIFKGGTCLVKCHLGYYRFSRDLDFAYRDSDRLRELSRSQLRQFLNEETGRIAEILKCVAEDLGLEFQYSGHNDFNNHRYFSFRIGPGWFREIVLYSPLGEKIKIEVNYAEKLAFKPKTLKANTLLSWKGITLTSKEYEKYIEFLGNYYPLRILAYSDREILVEKVRALLTRREFKLRDLYDLYKLNQRGLEISKYKNKIVDKIRNYLALSSLAREHLEVALNSIEEGTFLTDIGAEIERDSGLIVEPFSKEEFLKFVDELREELMEISGDLKPLNEVKNNG</sequence>
<organism evidence="1 2">
    <name type="scientific">Thermococcus profundus</name>
    <dbReference type="NCBI Taxonomy" id="49899"/>
    <lineage>
        <taxon>Archaea</taxon>
        <taxon>Methanobacteriati</taxon>
        <taxon>Methanobacteriota</taxon>
        <taxon>Thermococci</taxon>
        <taxon>Thermococcales</taxon>
        <taxon>Thermococcaceae</taxon>
        <taxon>Thermococcus</taxon>
    </lineage>
</organism>
<reference evidence="1 2" key="1">
    <citation type="submission" date="2016-03" db="EMBL/GenBank/DDBJ databases">
        <title>Complete genome sequence of Thermococcus profundus strain DT5432.</title>
        <authorList>
            <person name="Oger P.M."/>
        </authorList>
    </citation>
    <scope>NUCLEOTIDE SEQUENCE [LARGE SCALE GENOMIC DNA]</scope>
    <source>
        <strain evidence="1 2">DT 5432</strain>
        <plasmid evidence="2">Plasmid</plasmid>
    </source>
</reference>
<dbReference type="GeneID" id="33320879"/>
<dbReference type="AlphaFoldDB" id="A0A2Z2MPJ7"/>
<keyword evidence="2" id="KW-1185">Reference proteome</keyword>
<dbReference type="KEGG" id="tprf:A3L09_10645"/>
<evidence type="ECO:0000313" key="2">
    <source>
        <dbReference type="Proteomes" id="UP000250179"/>
    </source>
</evidence>
<dbReference type="Proteomes" id="UP000250179">
    <property type="component" value="Plasmid unnamed"/>
</dbReference>
<evidence type="ECO:0000313" key="1">
    <source>
        <dbReference type="EMBL" id="ASJ03808.1"/>
    </source>
</evidence>
<accession>A0A2Z2MPJ7</accession>
<dbReference type="OrthoDB" id="359531at2157"/>
<dbReference type="EMBL" id="CP014863">
    <property type="protein sequence ID" value="ASJ03808.1"/>
    <property type="molecule type" value="Genomic_DNA"/>
</dbReference>
<gene>
    <name evidence="1" type="ORF">A3L09_10645</name>
</gene>